<dbReference type="Proteomes" id="UP001162483">
    <property type="component" value="Unassembled WGS sequence"/>
</dbReference>
<gene>
    <name evidence="2" type="ORF">SPARVUS_LOCUS6205579</name>
</gene>
<comment type="caution">
    <text evidence="2">The sequence shown here is derived from an EMBL/GenBank/DDBJ whole genome shotgun (WGS) entry which is preliminary data.</text>
</comment>
<evidence type="ECO:0000313" key="2">
    <source>
        <dbReference type="EMBL" id="CAI9565655.1"/>
    </source>
</evidence>
<feature type="non-terminal residue" evidence="2">
    <location>
        <position position="1"/>
    </location>
</feature>
<keyword evidence="1" id="KW-1133">Transmembrane helix</keyword>
<evidence type="ECO:0000313" key="3">
    <source>
        <dbReference type="Proteomes" id="UP001162483"/>
    </source>
</evidence>
<feature type="transmembrane region" description="Helical" evidence="1">
    <location>
        <begin position="32"/>
        <end position="56"/>
    </location>
</feature>
<dbReference type="EMBL" id="CATNWA010013682">
    <property type="protein sequence ID" value="CAI9565655.1"/>
    <property type="molecule type" value="Genomic_DNA"/>
</dbReference>
<reference evidence="2" key="1">
    <citation type="submission" date="2023-05" db="EMBL/GenBank/DDBJ databases">
        <authorList>
            <person name="Stuckert A."/>
        </authorList>
    </citation>
    <scope>NUCLEOTIDE SEQUENCE</scope>
</reference>
<evidence type="ECO:0000256" key="1">
    <source>
        <dbReference type="SAM" id="Phobius"/>
    </source>
</evidence>
<sequence length="96" mass="10512">HSRLWLSITGFRPVITCPCPVITEHLPRKGGLLCLLTIILPVGSGTLLWMTSSVLFSEAPTHRPPVKHSQHTINPLITPHVNPFLLSAISTVSVLF</sequence>
<name>A0ABN9CZL0_9NEOB</name>
<keyword evidence="3" id="KW-1185">Reference proteome</keyword>
<protein>
    <submittedName>
        <fullName evidence="2">Uncharacterized protein</fullName>
    </submittedName>
</protein>
<accession>A0ABN9CZL0</accession>
<proteinExistence type="predicted"/>
<keyword evidence="1" id="KW-0472">Membrane</keyword>
<organism evidence="2 3">
    <name type="scientific">Staurois parvus</name>
    <dbReference type="NCBI Taxonomy" id="386267"/>
    <lineage>
        <taxon>Eukaryota</taxon>
        <taxon>Metazoa</taxon>
        <taxon>Chordata</taxon>
        <taxon>Craniata</taxon>
        <taxon>Vertebrata</taxon>
        <taxon>Euteleostomi</taxon>
        <taxon>Amphibia</taxon>
        <taxon>Batrachia</taxon>
        <taxon>Anura</taxon>
        <taxon>Neobatrachia</taxon>
        <taxon>Ranoidea</taxon>
        <taxon>Ranidae</taxon>
        <taxon>Staurois</taxon>
    </lineage>
</organism>
<keyword evidence="1" id="KW-0812">Transmembrane</keyword>